<dbReference type="PANTHER" id="PTHR33121:SF79">
    <property type="entry name" value="CYCLIC DI-GMP PHOSPHODIESTERASE PDED-RELATED"/>
    <property type="match status" value="1"/>
</dbReference>
<dbReference type="AlphaFoldDB" id="A0A4R1P8D7"/>
<name>A0A4R1P8D7_9GAMM</name>
<dbReference type="EC" id="3.1.4.52" evidence="1"/>
<dbReference type="PROSITE" id="PS50887">
    <property type="entry name" value="GGDEF"/>
    <property type="match status" value="1"/>
</dbReference>
<evidence type="ECO:0000256" key="1">
    <source>
        <dbReference type="ARBA" id="ARBA00012282"/>
    </source>
</evidence>
<sequence length="738" mass="81411">MIARLGTGCVEINNMDMNFLFPPDVVPPAIAPESIRERYGVPMEAALNRRLYRAAPLPILLMLSGGLSCVFLLWERHDPATLAWLALWVGSLIGLSLWRILAFHRASAEHQADPTWRHSFLLGAAVSGATLTQIGIYLMPLATPLQQALIHGLLAAATICASMAYAASLGAFLAFALPALLPSSLYLLGLDHSPLQGWGILGLILLAALVLSAWQINRTTRRNLLQRFQNRSLLEFEKQTRQATARLNDELAREVQRRRRVEEELRSAQQALEERVDERTRALTASERARREEQALRRYLASHDPMTGLANRSLLLRRLKILTRRPQPAGRELVLLHFNLDRFKRLNESLGHQLADEIICALARRLGDSLRQADTVARIAVDEFAVLLETDKTLEEVEQLGRRLLSVLRHGVSVGEHEVVVSASLGIGLLSAAGGNPASLLCQAAMAMRHAKQFGSNTLQFYRDSLQSSSRERLLLEAQLDKALVRGELEVFYQPKLNFAANRLQGAEALVRWRHPERGLVSPAQFIPLAEETGQIDAIGDFVLHQACAQARAWQQAGIAELRVAVNISMGQLRQGDFVERVGAVLAMTGLPAHLLELELTESQLSDDVEHLAEVFTRLRALGVRLAIDDFGTGYSSLGYLKHLPVNVVKIDQTFIRSLDGSGRGGDAAITRAIIVMAHSLGLEVVAEGVEEPAQLEFLREHGCDEIQGYLISRPVEAATLASLLREQAAQQACAMSD</sequence>
<dbReference type="InterPro" id="IPR043128">
    <property type="entry name" value="Rev_trsase/Diguanyl_cyclase"/>
</dbReference>
<reference evidence="7 8" key="1">
    <citation type="submission" date="2019-03" db="EMBL/GenBank/DDBJ databases">
        <title>Genomic Encyclopedia of Type Strains, Phase IV (KMG-IV): sequencing the most valuable type-strain genomes for metagenomic binning, comparative biology and taxonomic classification.</title>
        <authorList>
            <person name="Goeker M."/>
        </authorList>
    </citation>
    <scope>NUCLEOTIDE SEQUENCE [LARGE SCALE GENOMIC DNA]</scope>
    <source>
        <strain evidence="7 8">DSM 2286</strain>
    </source>
</reference>
<dbReference type="Pfam" id="PF00563">
    <property type="entry name" value="EAL"/>
    <property type="match status" value="1"/>
</dbReference>
<feature type="transmembrane region" description="Helical" evidence="4">
    <location>
        <begin position="51"/>
        <end position="74"/>
    </location>
</feature>
<evidence type="ECO:0000256" key="4">
    <source>
        <dbReference type="SAM" id="Phobius"/>
    </source>
</evidence>
<keyword evidence="2" id="KW-0973">c-di-GMP</keyword>
<feature type="transmembrane region" description="Helical" evidence="4">
    <location>
        <begin position="120"/>
        <end position="141"/>
    </location>
</feature>
<dbReference type="SMART" id="SM00267">
    <property type="entry name" value="GGDEF"/>
    <property type="match status" value="1"/>
</dbReference>
<dbReference type="InterPro" id="IPR050706">
    <property type="entry name" value="Cyclic-di-GMP_PDE-like"/>
</dbReference>
<evidence type="ECO:0000259" key="5">
    <source>
        <dbReference type="PROSITE" id="PS50883"/>
    </source>
</evidence>
<feature type="domain" description="GGDEF" evidence="6">
    <location>
        <begin position="331"/>
        <end position="464"/>
    </location>
</feature>
<keyword evidence="4" id="KW-0812">Transmembrane</keyword>
<dbReference type="InterPro" id="IPR029787">
    <property type="entry name" value="Nucleotide_cyclase"/>
</dbReference>
<proteinExistence type="predicted"/>
<dbReference type="PANTHER" id="PTHR33121">
    <property type="entry name" value="CYCLIC DI-GMP PHOSPHODIESTERASE PDEF"/>
    <property type="match status" value="1"/>
</dbReference>
<dbReference type="Pfam" id="PF00990">
    <property type="entry name" value="GGDEF"/>
    <property type="match status" value="1"/>
</dbReference>
<dbReference type="Proteomes" id="UP000295169">
    <property type="component" value="Unassembled WGS sequence"/>
</dbReference>
<organism evidence="7 8">
    <name type="scientific">Azotobacter chroococcum</name>
    <dbReference type="NCBI Taxonomy" id="353"/>
    <lineage>
        <taxon>Bacteria</taxon>
        <taxon>Pseudomonadati</taxon>
        <taxon>Pseudomonadota</taxon>
        <taxon>Gammaproteobacteria</taxon>
        <taxon>Pseudomonadales</taxon>
        <taxon>Pseudomonadaceae</taxon>
        <taxon>Azotobacter</taxon>
    </lineage>
</organism>
<feature type="transmembrane region" description="Helical" evidence="4">
    <location>
        <begin position="81"/>
        <end position="100"/>
    </location>
</feature>
<protein>
    <recommendedName>
        <fullName evidence="1">cyclic-guanylate-specific phosphodiesterase</fullName>
        <ecNumber evidence="1">3.1.4.52</ecNumber>
    </recommendedName>
</protein>
<dbReference type="Gene3D" id="3.30.70.270">
    <property type="match status" value="1"/>
</dbReference>
<dbReference type="SMART" id="SM00052">
    <property type="entry name" value="EAL"/>
    <property type="match status" value="1"/>
</dbReference>
<feature type="coiled-coil region" evidence="3">
    <location>
        <begin position="244"/>
        <end position="278"/>
    </location>
</feature>
<evidence type="ECO:0000313" key="7">
    <source>
        <dbReference type="EMBL" id="TCL21534.1"/>
    </source>
</evidence>
<feature type="transmembrane region" description="Helical" evidence="4">
    <location>
        <begin position="197"/>
        <end position="217"/>
    </location>
</feature>
<dbReference type="SUPFAM" id="SSF55073">
    <property type="entry name" value="Nucleotide cyclase"/>
    <property type="match status" value="1"/>
</dbReference>
<dbReference type="InterPro" id="IPR000160">
    <property type="entry name" value="GGDEF_dom"/>
</dbReference>
<keyword evidence="4" id="KW-0472">Membrane</keyword>
<dbReference type="InterPro" id="IPR001633">
    <property type="entry name" value="EAL_dom"/>
</dbReference>
<dbReference type="Gene3D" id="3.20.20.450">
    <property type="entry name" value="EAL domain"/>
    <property type="match status" value="1"/>
</dbReference>
<dbReference type="PROSITE" id="PS50883">
    <property type="entry name" value="EAL"/>
    <property type="match status" value="1"/>
</dbReference>
<dbReference type="SUPFAM" id="SSF141868">
    <property type="entry name" value="EAL domain-like"/>
    <property type="match status" value="1"/>
</dbReference>
<keyword evidence="3" id="KW-0175">Coiled coil</keyword>
<evidence type="ECO:0000313" key="8">
    <source>
        <dbReference type="Proteomes" id="UP000295169"/>
    </source>
</evidence>
<dbReference type="InterPro" id="IPR035919">
    <property type="entry name" value="EAL_sf"/>
</dbReference>
<feature type="transmembrane region" description="Helical" evidence="4">
    <location>
        <begin position="153"/>
        <end position="177"/>
    </location>
</feature>
<evidence type="ECO:0000256" key="2">
    <source>
        <dbReference type="ARBA" id="ARBA00022636"/>
    </source>
</evidence>
<feature type="domain" description="EAL" evidence="5">
    <location>
        <begin position="473"/>
        <end position="729"/>
    </location>
</feature>
<evidence type="ECO:0000256" key="3">
    <source>
        <dbReference type="SAM" id="Coils"/>
    </source>
</evidence>
<keyword evidence="4" id="KW-1133">Transmembrane helix</keyword>
<accession>A0A4R1P8D7</accession>
<dbReference type="GO" id="GO:0071111">
    <property type="term" value="F:cyclic-guanylate-specific phosphodiesterase activity"/>
    <property type="evidence" value="ECO:0007669"/>
    <property type="project" value="UniProtKB-EC"/>
</dbReference>
<comment type="caution">
    <text evidence="7">The sequence shown here is derived from an EMBL/GenBank/DDBJ whole genome shotgun (WGS) entry which is preliminary data.</text>
</comment>
<dbReference type="NCBIfam" id="TIGR00254">
    <property type="entry name" value="GGDEF"/>
    <property type="match status" value="1"/>
</dbReference>
<dbReference type="FunFam" id="3.20.20.450:FF:000001">
    <property type="entry name" value="Cyclic di-GMP phosphodiesterase yahA"/>
    <property type="match status" value="1"/>
</dbReference>
<gene>
    <name evidence="7" type="ORF">EV691_1408</name>
</gene>
<evidence type="ECO:0000259" key="6">
    <source>
        <dbReference type="PROSITE" id="PS50887"/>
    </source>
</evidence>
<dbReference type="CDD" id="cd01949">
    <property type="entry name" value="GGDEF"/>
    <property type="match status" value="1"/>
</dbReference>
<dbReference type="CDD" id="cd01948">
    <property type="entry name" value="EAL"/>
    <property type="match status" value="1"/>
</dbReference>
<dbReference type="EMBL" id="SMMU01000040">
    <property type="protein sequence ID" value="TCL21534.1"/>
    <property type="molecule type" value="Genomic_DNA"/>
</dbReference>